<evidence type="ECO:0000313" key="7">
    <source>
        <dbReference type="Proteomes" id="UP000262825"/>
    </source>
</evidence>
<keyword evidence="2 4" id="KW-0689">Ribosomal protein</keyword>
<dbReference type="Pfam" id="PF00312">
    <property type="entry name" value="Ribosomal_S15"/>
    <property type="match status" value="1"/>
</dbReference>
<feature type="compositionally biased region" description="Polar residues" evidence="5">
    <location>
        <begin position="280"/>
        <end position="290"/>
    </location>
</feature>
<dbReference type="HAMAP" id="MF_01343_B">
    <property type="entry name" value="Ribosomal_uS15_B"/>
    <property type="match status" value="1"/>
</dbReference>
<reference evidence="7" key="1">
    <citation type="submission" date="2018-06" db="EMBL/GenBank/DDBJ databases">
        <authorList>
            <person name="Guldener U."/>
        </authorList>
    </citation>
    <scope>NUCLEOTIDE SEQUENCE [LARGE SCALE GENOMIC DNA]</scope>
    <source>
        <strain evidence="7">UTAD17</strain>
    </source>
</reference>
<dbReference type="InterPro" id="IPR009068">
    <property type="entry name" value="uS15_NS1_RNA-bd_sf"/>
</dbReference>
<dbReference type="GO" id="GO:0003735">
    <property type="term" value="F:structural constituent of ribosome"/>
    <property type="evidence" value="ECO:0007669"/>
    <property type="project" value="InterPro"/>
</dbReference>
<feature type="region of interest" description="Disordered" evidence="5">
    <location>
        <begin position="263"/>
        <end position="290"/>
    </location>
</feature>
<dbReference type="CDD" id="cd00353">
    <property type="entry name" value="Ribosomal_S15p_S13e"/>
    <property type="match status" value="1"/>
</dbReference>
<keyword evidence="3 4" id="KW-0687">Ribonucleoprotein</keyword>
<accession>A0A376BCH9</accession>
<evidence type="ECO:0000313" key="6">
    <source>
        <dbReference type="EMBL" id="SSD61840.1"/>
    </source>
</evidence>
<evidence type="ECO:0000256" key="5">
    <source>
        <dbReference type="SAM" id="MobiDB-lite"/>
    </source>
</evidence>
<dbReference type="SMART" id="SM01387">
    <property type="entry name" value="Ribosomal_S15"/>
    <property type="match status" value="1"/>
</dbReference>
<dbReference type="VEuPathDB" id="FungiDB:SCODWIG_03601"/>
<evidence type="ECO:0000256" key="1">
    <source>
        <dbReference type="ARBA" id="ARBA00008434"/>
    </source>
</evidence>
<dbReference type="PANTHER" id="PTHR23321">
    <property type="entry name" value="RIBOSOMAL PROTEIN S15, BACTERIAL AND ORGANELLAR"/>
    <property type="match status" value="1"/>
</dbReference>
<proteinExistence type="inferred from homology"/>
<dbReference type="PANTHER" id="PTHR23321:SF26">
    <property type="entry name" value="SMALL RIBOSOMAL SUBUNIT PROTEIN US15M"/>
    <property type="match status" value="1"/>
</dbReference>
<dbReference type="InterPro" id="IPR000589">
    <property type="entry name" value="Ribosomal_uS15"/>
</dbReference>
<dbReference type="EMBL" id="UFAJ01000929">
    <property type="protein sequence ID" value="SSD61840.1"/>
    <property type="molecule type" value="Genomic_DNA"/>
</dbReference>
<gene>
    <name evidence="6" type="ORF">SCODWIG_03601</name>
</gene>
<sequence>MLSRSIINNATLQTRLFGTTSICQGIKAVKFLKAQKRKQLNQAKQLTLHNSLATVVDPVLGHEDNPFIARIMAEIKEPNVLANNFAKEEVDKFLGLVVSTGLKDQLGDQMNTVLDNNDFNTQIANRRDSILRILNIKNNSDKDAMKLAIRLAREEFQRFPGDTGSSEVQAACMTVRIHKLAKHIKEHKKDYSNTRILRMLVQQRQSILRYLKKDNPERYYWTIEKLGLNDSAVVHEFNMDKRYMQDFNFFGDNRILIKESKKVAEQKRKESRKQKKANKVNHQQQEAAQQ</sequence>
<dbReference type="PROSITE" id="PS00362">
    <property type="entry name" value="RIBOSOMAL_S15"/>
    <property type="match status" value="1"/>
</dbReference>
<dbReference type="NCBIfam" id="TIGR00952">
    <property type="entry name" value="S15_bact"/>
    <property type="match status" value="1"/>
</dbReference>
<evidence type="ECO:0000256" key="3">
    <source>
        <dbReference type="ARBA" id="ARBA00023274"/>
    </source>
</evidence>
<dbReference type="GO" id="GO:0005737">
    <property type="term" value="C:cytoplasm"/>
    <property type="evidence" value="ECO:0007669"/>
    <property type="project" value="UniProtKB-ARBA"/>
</dbReference>
<keyword evidence="7" id="KW-1185">Reference proteome</keyword>
<feature type="compositionally biased region" description="Basic residues" evidence="5">
    <location>
        <begin position="269"/>
        <end position="279"/>
    </location>
</feature>
<name>A0A376BCH9_9ASCO</name>
<dbReference type="GO" id="GO:1990904">
    <property type="term" value="C:ribonucleoprotein complex"/>
    <property type="evidence" value="ECO:0007669"/>
    <property type="project" value="UniProtKB-KW"/>
</dbReference>
<organism evidence="6 7">
    <name type="scientific">Saccharomycodes ludwigii</name>
    <dbReference type="NCBI Taxonomy" id="36035"/>
    <lineage>
        <taxon>Eukaryota</taxon>
        <taxon>Fungi</taxon>
        <taxon>Dikarya</taxon>
        <taxon>Ascomycota</taxon>
        <taxon>Saccharomycotina</taxon>
        <taxon>Saccharomycetes</taxon>
        <taxon>Saccharomycodales</taxon>
        <taxon>Saccharomycodaceae</taxon>
        <taxon>Saccharomycodes</taxon>
    </lineage>
</organism>
<evidence type="ECO:0000256" key="4">
    <source>
        <dbReference type="RuleBase" id="RU003919"/>
    </source>
</evidence>
<comment type="similarity">
    <text evidence="1 4">Belongs to the universal ribosomal protein uS15 family.</text>
</comment>
<dbReference type="InterPro" id="IPR005290">
    <property type="entry name" value="Ribosomal_uS15_bac-type"/>
</dbReference>
<evidence type="ECO:0000256" key="2">
    <source>
        <dbReference type="ARBA" id="ARBA00022980"/>
    </source>
</evidence>
<protein>
    <submittedName>
        <fullName evidence="6">Related to 37S ribosomal protein S28, mitochondrial</fullName>
    </submittedName>
</protein>
<dbReference type="SUPFAM" id="SSF47060">
    <property type="entry name" value="S15/NS1 RNA-binding domain"/>
    <property type="match status" value="1"/>
</dbReference>
<dbReference type="AlphaFoldDB" id="A0A376BCH9"/>
<dbReference type="GO" id="GO:0006412">
    <property type="term" value="P:translation"/>
    <property type="evidence" value="ECO:0007669"/>
    <property type="project" value="InterPro"/>
</dbReference>
<dbReference type="Proteomes" id="UP000262825">
    <property type="component" value="Unassembled WGS sequence"/>
</dbReference>
<dbReference type="GO" id="GO:0005840">
    <property type="term" value="C:ribosome"/>
    <property type="evidence" value="ECO:0007669"/>
    <property type="project" value="UniProtKB-KW"/>
</dbReference>
<dbReference type="Gene3D" id="1.10.287.10">
    <property type="entry name" value="S15/NS1, RNA-binding"/>
    <property type="match status" value="1"/>
</dbReference>